<dbReference type="Gene3D" id="3.30.465.10">
    <property type="match status" value="1"/>
</dbReference>
<evidence type="ECO:0000256" key="1">
    <source>
        <dbReference type="ARBA" id="ARBA00022630"/>
    </source>
</evidence>
<dbReference type="Gene3D" id="3.30.43.10">
    <property type="entry name" value="Uridine Diphospho-n-acetylenolpyruvylglucosamine Reductase, domain 2"/>
    <property type="match status" value="1"/>
</dbReference>
<dbReference type="InterPro" id="IPR016169">
    <property type="entry name" value="FAD-bd_PCMH_sub2"/>
</dbReference>
<evidence type="ECO:0000313" key="5">
    <source>
        <dbReference type="EMBL" id="TYR34344.1"/>
    </source>
</evidence>
<dbReference type="PANTHER" id="PTHR42659:SF2">
    <property type="entry name" value="XANTHINE DEHYDROGENASE SUBUNIT C-RELATED"/>
    <property type="match status" value="1"/>
</dbReference>
<keyword evidence="2" id="KW-0274">FAD</keyword>
<dbReference type="Gene3D" id="3.30.390.50">
    <property type="entry name" value="CO dehydrogenase flavoprotein, C-terminal domain"/>
    <property type="match status" value="1"/>
</dbReference>
<dbReference type="SUPFAM" id="SSF56176">
    <property type="entry name" value="FAD-binding/transporter-associated domain-like"/>
    <property type="match status" value="1"/>
</dbReference>
<dbReference type="OrthoDB" id="9793944at2"/>
<dbReference type="Proteomes" id="UP000323258">
    <property type="component" value="Unassembled WGS sequence"/>
</dbReference>
<protein>
    <submittedName>
        <fullName evidence="5">Xanthine dehydrogenase family protein subunit M</fullName>
    </submittedName>
</protein>
<dbReference type="InterPro" id="IPR051312">
    <property type="entry name" value="Diverse_Substr_Oxidored"/>
</dbReference>
<dbReference type="SMART" id="SM01092">
    <property type="entry name" value="CO_deh_flav_C"/>
    <property type="match status" value="1"/>
</dbReference>
<reference evidence="5 6" key="2">
    <citation type="submission" date="2019-09" db="EMBL/GenBank/DDBJ databases">
        <title>Mesorhizobium sp. MaA-C15 isolated from Microcystis aeruginosa.</title>
        <authorList>
            <person name="Jeong S.E."/>
            <person name="Jin H.M."/>
            <person name="Jeon C.O."/>
        </authorList>
    </citation>
    <scope>NUCLEOTIDE SEQUENCE [LARGE SCALE GENOMIC DNA]</scope>
    <source>
        <strain evidence="5 6">MaA-C15</strain>
    </source>
</reference>
<gene>
    <name evidence="5" type="ORF">FY036_05435</name>
</gene>
<evidence type="ECO:0000256" key="3">
    <source>
        <dbReference type="ARBA" id="ARBA00023002"/>
    </source>
</evidence>
<dbReference type="PANTHER" id="PTHR42659">
    <property type="entry name" value="XANTHINE DEHYDROGENASE SUBUNIT C-RELATED"/>
    <property type="match status" value="1"/>
</dbReference>
<keyword evidence="3" id="KW-0560">Oxidoreductase</keyword>
<dbReference type="InterPro" id="IPR036318">
    <property type="entry name" value="FAD-bd_PCMH-like_sf"/>
</dbReference>
<dbReference type="InterPro" id="IPR016167">
    <property type="entry name" value="FAD-bd_PCMH_sub1"/>
</dbReference>
<evidence type="ECO:0000313" key="6">
    <source>
        <dbReference type="Proteomes" id="UP000323258"/>
    </source>
</evidence>
<keyword evidence="1" id="KW-0285">Flavoprotein</keyword>
<dbReference type="InterPro" id="IPR005107">
    <property type="entry name" value="CO_DH_flav_C"/>
</dbReference>
<keyword evidence="6" id="KW-1185">Reference proteome</keyword>
<dbReference type="InterPro" id="IPR036683">
    <property type="entry name" value="CO_DH_flav_C_dom_sf"/>
</dbReference>
<reference evidence="5 6" key="1">
    <citation type="submission" date="2019-08" db="EMBL/GenBank/DDBJ databases">
        <authorList>
            <person name="Seo Y.L."/>
        </authorList>
    </citation>
    <scope>NUCLEOTIDE SEQUENCE [LARGE SCALE GENOMIC DNA]</scope>
    <source>
        <strain evidence="5 6">MaA-C15</strain>
    </source>
</reference>
<dbReference type="AlphaFoldDB" id="A0A5D4H1H9"/>
<comment type="caution">
    <text evidence="5">The sequence shown here is derived from an EMBL/GenBank/DDBJ whole genome shotgun (WGS) entry which is preliminary data.</text>
</comment>
<name>A0A5D4H1H9_9HYPH</name>
<dbReference type="Pfam" id="PF03450">
    <property type="entry name" value="CO_deh_flav_C"/>
    <property type="match status" value="1"/>
</dbReference>
<organism evidence="5 6">
    <name type="scientific">Neoaquamicrobium microcysteis</name>
    <dbReference type="NCBI Taxonomy" id="2682781"/>
    <lineage>
        <taxon>Bacteria</taxon>
        <taxon>Pseudomonadati</taxon>
        <taxon>Pseudomonadota</taxon>
        <taxon>Alphaproteobacteria</taxon>
        <taxon>Hyphomicrobiales</taxon>
        <taxon>Phyllobacteriaceae</taxon>
        <taxon>Neoaquamicrobium</taxon>
    </lineage>
</organism>
<dbReference type="GO" id="GO:0071949">
    <property type="term" value="F:FAD binding"/>
    <property type="evidence" value="ECO:0007669"/>
    <property type="project" value="InterPro"/>
</dbReference>
<dbReference type="GO" id="GO:0016491">
    <property type="term" value="F:oxidoreductase activity"/>
    <property type="evidence" value="ECO:0007669"/>
    <property type="project" value="UniProtKB-KW"/>
</dbReference>
<dbReference type="PROSITE" id="PS51387">
    <property type="entry name" value="FAD_PCMH"/>
    <property type="match status" value="1"/>
</dbReference>
<dbReference type="InterPro" id="IPR002346">
    <property type="entry name" value="Mopterin_DH_FAD-bd"/>
</dbReference>
<evidence type="ECO:0000259" key="4">
    <source>
        <dbReference type="PROSITE" id="PS51387"/>
    </source>
</evidence>
<dbReference type="EMBL" id="VSZS01000056">
    <property type="protein sequence ID" value="TYR34344.1"/>
    <property type="molecule type" value="Genomic_DNA"/>
</dbReference>
<feature type="domain" description="FAD-binding PCMH-type" evidence="4">
    <location>
        <begin position="1"/>
        <end position="177"/>
    </location>
</feature>
<dbReference type="RefSeq" id="WP_148913683.1">
    <property type="nucleotide sequence ID" value="NZ_VSZS01000056.1"/>
</dbReference>
<dbReference type="Pfam" id="PF00941">
    <property type="entry name" value="FAD_binding_5"/>
    <property type="match status" value="1"/>
</dbReference>
<dbReference type="SUPFAM" id="SSF55447">
    <property type="entry name" value="CO dehydrogenase flavoprotein C-terminal domain-like"/>
    <property type="match status" value="1"/>
</dbReference>
<dbReference type="InterPro" id="IPR016166">
    <property type="entry name" value="FAD-bd_PCMH"/>
</dbReference>
<proteinExistence type="predicted"/>
<sequence length="296" mass="32328">MKPARFDYVRAESVDHALEVLSQNGDEAKIIAGGQSLMPMINFRLVKPSVLIDINRIPGLEIIEDKGDRVHMGALARHRMTACDATIRRKIPVLHEVMHHVAHMTIRNRGTFCGSVCHADPAAEMPMIVQMLDGEIEIASASKRRVLPAAAFLVGSLVNALEPDEMVTGITIGTSPAGAGWAFEEFSRRHGDFAMAAIAVTLRTDDGRAIRDARIGMTGVGETAMRLHGLETLLEERQLDDLLLGEVAEWLNDNLSPNADIHASADYRRNLSGVLAGRAIRRAHARALEMRTIGHG</sequence>
<accession>A0A5D4H1H9</accession>
<evidence type="ECO:0000256" key="2">
    <source>
        <dbReference type="ARBA" id="ARBA00022827"/>
    </source>
</evidence>